<evidence type="ECO:0000256" key="1">
    <source>
        <dbReference type="ARBA" id="ARBA00022691"/>
    </source>
</evidence>
<keyword evidence="3" id="KW-0408">Iron</keyword>
<dbReference type="InterPro" id="IPR007197">
    <property type="entry name" value="rSAM"/>
</dbReference>
<evidence type="ECO:0000256" key="2">
    <source>
        <dbReference type="ARBA" id="ARBA00022723"/>
    </source>
</evidence>
<dbReference type="Gene3D" id="3.20.20.70">
    <property type="entry name" value="Aldolase class I"/>
    <property type="match status" value="1"/>
</dbReference>
<keyword evidence="1" id="KW-0949">S-adenosyl-L-methionine</keyword>
<keyword evidence="2" id="KW-0479">Metal-binding</keyword>
<dbReference type="SFLD" id="SFLDS00029">
    <property type="entry name" value="Radical_SAM"/>
    <property type="match status" value="1"/>
</dbReference>
<dbReference type="GO" id="GO:0051536">
    <property type="term" value="F:iron-sulfur cluster binding"/>
    <property type="evidence" value="ECO:0007669"/>
    <property type="project" value="UniProtKB-KW"/>
</dbReference>
<dbReference type="GO" id="GO:0003824">
    <property type="term" value="F:catalytic activity"/>
    <property type="evidence" value="ECO:0007669"/>
    <property type="project" value="InterPro"/>
</dbReference>
<dbReference type="InterPro" id="IPR058240">
    <property type="entry name" value="rSAM_sf"/>
</dbReference>
<dbReference type="InterPro" id="IPR024032">
    <property type="entry name" value="rSAM_paired_HxsC"/>
</dbReference>
<gene>
    <name evidence="6" type="ordered locus">Anamo_0935</name>
</gene>
<evidence type="ECO:0000259" key="5">
    <source>
        <dbReference type="Pfam" id="PF04055"/>
    </source>
</evidence>
<name>I4BWA5_ACEMN</name>
<keyword evidence="4" id="KW-0411">Iron-sulfur</keyword>
<dbReference type="InterPro" id="IPR013785">
    <property type="entry name" value="Aldolase_TIM"/>
</dbReference>
<dbReference type="PANTHER" id="PTHR11228">
    <property type="entry name" value="RADICAL SAM DOMAIN PROTEIN"/>
    <property type="match status" value="1"/>
</dbReference>
<dbReference type="Pfam" id="PF04055">
    <property type="entry name" value="Radical_SAM"/>
    <property type="match status" value="1"/>
</dbReference>
<dbReference type="GO" id="GO:0046872">
    <property type="term" value="F:metal ion binding"/>
    <property type="evidence" value="ECO:0007669"/>
    <property type="project" value="UniProtKB-KW"/>
</dbReference>
<evidence type="ECO:0000313" key="7">
    <source>
        <dbReference type="Proteomes" id="UP000006061"/>
    </source>
</evidence>
<dbReference type="InterPro" id="IPR050377">
    <property type="entry name" value="Radical_SAM_PqqE_MftC-like"/>
</dbReference>
<evidence type="ECO:0000256" key="4">
    <source>
        <dbReference type="ARBA" id="ARBA00023014"/>
    </source>
</evidence>
<dbReference type="AlphaFoldDB" id="I4BWA5"/>
<dbReference type="PATRIC" id="fig|891968.3.peg.913"/>
<dbReference type="STRING" id="891968.Anamo_0935"/>
<dbReference type="SUPFAM" id="SSF102114">
    <property type="entry name" value="Radical SAM enzymes"/>
    <property type="match status" value="1"/>
</dbReference>
<dbReference type="Proteomes" id="UP000006061">
    <property type="component" value="Chromosome"/>
</dbReference>
<dbReference type="SFLD" id="SFLDG01067">
    <property type="entry name" value="SPASM/twitch_domain_containing"/>
    <property type="match status" value="1"/>
</dbReference>
<accession>I4BWA5</accession>
<dbReference type="EMBL" id="CP003198">
    <property type="protein sequence ID" value="AFM21562.1"/>
    <property type="molecule type" value="Genomic_DNA"/>
</dbReference>
<evidence type="ECO:0000313" key="6">
    <source>
        <dbReference type="EMBL" id="AFM21562.1"/>
    </source>
</evidence>
<dbReference type="SFLD" id="SFLDG01103">
    <property type="entry name" value="Uncharacterised_Radical_SAM_Su"/>
    <property type="match status" value="1"/>
</dbReference>
<dbReference type="KEGG" id="amo:Anamo_0935"/>
<dbReference type="CDD" id="cd01335">
    <property type="entry name" value="Radical_SAM"/>
    <property type="match status" value="1"/>
</dbReference>
<sequence length="385" mass="43976">MKSFRGSAHNISEPLLGRVARKHLLFDGDHTVVIQKFRWGLGHKALLTTNNDLPKQYVKMPCVYGVSQESLSELHDGDVIKVYPDGNIVRLWEYGSDQNVIFVTDKCNCHCIMCPQPCDSCSTSSFLHENEEILNIISPETNSICFSGGEPTLEPKQLESLLAICKRRFSNACISILTNGIALSNFNNIKRIVEQGNKLLFCVSLHGDVNDVHDKIMGVEGAFAQTMRGLYNLARFKCWIELRFVIMRQNYERLPYYAEFIYRNLTFVSHVAFMGLEYTGEAARNIENIEIDPVEYSTLLRKAILCLHRRGMNVSIYNIPRCLLSRDIWRFSRDSISTWKKTFLDICDSCEEKVNCCGLFKTSVYISPHISPITSSKIDNNRMPN</sequence>
<reference evidence="7" key="1">
    <citation type="journal article" date="2013" name="Stand. Genomic Sci.">
        <title>Complete genome sequence of the moderate thermophile Anaerobaculum mobile type strain (NGA(T)).</title>
        <authorList>
            <person name="Mavromatis K."/>
            <person name="Stackebrandt E."/>
            <person name="Held B."/>
            <person name="Lapidus A."/>
            <person name="Nolan M."/>
            <person name="Lucas S."/>
            <person name="Hammon N."/>
            <person name="Deshpande S."/>
            <person name="Cheng J.F."/>
            <person name="Tapia R."/>
            <person name="Goodwin L.A."/>
            <person name="Pitluck S."/>
            <person name="Liolios K."/>
            <person name="Pagani I."/>
            <person name="Ivanova N."/>
            <person name="Mikhailova N."/>
            <person name="Huntemann M."/>
            <person name="Pati A."/>
            <person name="Chen A."/>
            <person name="Palaniappan K."/>
            <person name="Land M."/>
            <person name="Rohde M."/>
            <person name="Spring S."/>
            <person name="Goker M."/>
            <person name="Woyke T."/>
            <person name="Detter J.C."/>
            <person name="Bristow J."/>
            <person name="Eisen J.A."/>
            <person name="Markowitz V."/>
            <person name="Hugenholtz P."/>
            <person name="Klenk H.P."/>
            <person name="Kyrpides N.C."/>
        </authorList>
    </citation>
    <scope>NUCLEOTIDE SEQUENCE</scope>
    <source>
        <strain evidence="7">ATCC BAA-54 / DSM 13181 / NGA</strain>
    </source>
</reference>
<evidence type="ECO:0000256" key="3">
    <source>
        <dbReference type="ARBA" id="ARBA00023004"/>
    </source>
</evidence>
<organism evidence="6 7">
    <name type="scientific">Acetomicrobium mobile (strain ATCC BAA-54 / DSM 13181 / JCM 12221 / NGA)</name>
    <name type="common">Anaerobaculum mobile</name>
    <dbReference type="NCBI Taxonomy" id="891968"/>
    <lineage>
        <taxon>Bacteria</taxon>
        <taxon>Thermotogati</taxon>
        <taxon>Synergistota</taxon>
        <taxon>Synergistia</taxon>
        <taxon>Synergistales</taxon>
        <taxon>Acetomicrobiaceae</taxon>
        <taxon>Acetomicrobium</taxon>
    </lineage>
</organism>
<keyword evidence="7" id="KW-1185">Reference proteome</keyword>
<dbReference type="HOGENOM" id="CLU_055629_0_0_0"/>
<dbReference type="NCBIfam" id="TIGR03977">
    <property type="entry name" value="rSAM_pair_HxsC"/>
    <property type="match status" value="1"/>
</dbReference>
<protein>
    <submittedName>
        <fullName evidence="6">His-Xaa-Ser repeat-associated downstream radical SAM protein</fullName>
    </submittedName>
</protein>
<feature type="domain" description="Radical SAM core" evidence="5">
    <location>
        <begin position="102"/>
        <end position="260"/>
    </location>
</feature>
<dbReference type="PANTHER" id="PTHR11228:SF7">
    <property type="entry name" value="PQQA PEPTIDE CYCLASE"/>
    <property type="match status" value="1"/>
</dbReference>
<dbReference type="eggNOG" id="COG0535">
    <property type="taxonomic scope" value="Bacteria"/>
</dbReference>
<proteinExistence type="predicted"/>